<dbReference type="InterPro" id="IPR018187">
    <property type="entry name" value="Asp/Glu_racemase_AS_1"/>
</dbReference>
<keyword evidence="3 8" id="KW-0133">Cell shape</keyword>
<organism evidence="9 10">
    <name type="scientific">Clostridium senegalense</name>
    <dbReference type="NCBI Taxonomy" id="1465809"/>
    <lineage>
        <taxon>Bacteria</taxon>
        <taxon>Bacillati</taxon>
        <taxon>Bacillota</taxon>
        <taxon>Clostridia</taxon>
        <taxon>Eubacteriales</taxon>
        <taxon>Clostridiaceae</taxon>
        <taxon>Clostridium</taxon>
    </lineage>
</organism>
<dbReference type="GO" id="GO:0071555">
    <property type="term" value="P:cell wall organization"/>
    <property type="evidence" value="ECO:0007669"/>
    <property type="project" value="UniProtKB-KW"/>
</dbReference>
<name>A0A6M0H6W8_9CLOT</name>
<dbReference type="InterPro" id="IPR001920">
    <property type="entry name" value="Asp/Glu_race"/>
</dbReference>
<dbReference type="EMBL" id="JAAGPU010000039">
    <property type="protein sequence ID" value="NEU06277.1"/>
    <property type="molecule type" value="Genomic_DNA"/>
</dbReference>
<gene>
    <name evidence="8" type="primary">murI</name>
    <name evidence="9" type="ORF">G3M99_15800</name>
</gene>
<dbReference type="InterPro" id="IPR015942">
    <property type="entry name" value="Asp/Glu/hydantoin_racemase"/>
</dbReference>
<protein>
    <recommendedName>
        <fullName evidence="7 8">Glutamate racemase</fullName>
        <ecNumber evidence="2 8">5.1.1.3</ecNumber>
    </recommendedName>
</protein>
<comment type="pathway">
    <text evidence="8">Cell wall biogenesis; peptidoglycan biosynthesis.</text>
</comment>
<dbReference type="PROSITE" id="PS00923">
    <property type="entry name" value="ASP_GLU_RACEMASE_1"/>
    <property type="match status" value="1"/>
</dbReference>
<comment type="function">
    <text evidence="8">Provides the (R)-glutamate required for cell wall biosynthesis.</text>
</comment>
<dbReference type="FunFam" id="3.40.50.1860:FF:000002">
    <property type="entry name" value="Glutamate racemase"/>
    <property type="match status" value="1"/>
</dbReference>
<evidence type="ECO:0000256" key="7">
    <source>
        <dbReference type="ARBA" id="ARBA00070053"/>
    </source>
</evidence>
<evidence type="ECO:0000256" key="5">
    <source>
        <dbReference type="ARBA" id="ARBA00023235"/>
    </source>
</evidence>
<comment type="catalytic activity">
    <reaction evidence="1 8">
        <text>L-glutamate = D-glutamate</text>
        <dbReference type="Rhea" id="RHEA:12813"/>
        <dbReference type="ChEBI" id="CHEBI:29985"/>
        <dbReference type="ChEBI" id="CHEBI:29986"/>
        <dbReference type="EC" id="5.1.1.3"/>
    </reaction>
</comment>
<evidence type="ECO:0000256" key="6">
    <source>
        <dbReference type="ARBA" id="ARBA00023316"/>
    </source>
</evidence>
<dbReference type="InterPro" id="IPR004391">
    <property type="entry name" value="Glu_race"/>
</dbReference>
<evidence type="ECO:0000256" key="8">
    <source>
        <dbReference type="HAMAP-Rule" id="MF_00258"/>
    </source>
</evidence>
<dbReference type="AlphaFoldDB" id="A0A6M0H6W8"/>
<evidence type="ECO:0000256" key="1">
    <source>
        <dbReference type="ARBA" id="ARBA00001602"/>
    </source>
</evidence>
<evidence type="ECO:0000256" key="4">
    <source>
        <dbReference type="ARBA" id="ARBA00022984"/>
    </source>
</evidence>
<dbReference type="RefSeq" id="WP_061995328.1">
    <property type="nucleotide sequence ID" value="NZ_JAAGPU010000039.1"/>
</dbReference>
<feature type="active site" description="Proton donor/acceptor" evidence="8">
    <location>
        <position position="76"/>
    </location>
</feature>
<feature type="active site" description="Proton donor/acceptor" evidence="8">
    <location>
        <position position="187"/>
    </location>
</feature>
<evidence type="ECO:0000313" key="10">
    <source>
        <dbReference type="Proteomes" id="UP000481872"/>
    </source>
</evidence>
<evidence type="ECO:0000313" key="9">
    <source>
        <dbReference type="EMBL" id="NEU06277.1"/>
    </source>
</evidence>
<dbReference type="EC" id="5.1.1.3" evidence="2 8"/>
<evidence type="ECO:0000256" key="2">
    <source>
        <dbReference type="ARBA" id="ARBA00013090"/>
    </source>
</evidence>
<keyword evidence="6 8" id="KW-0961">Cell wall biogenesis/degradation</keyword>
<dbReference type="GO" id="GO:0008360">
    <property type="term" value="P:regulation of cell shape"/>
    <property type="evidence" value="ECO:0007669"/>
    <property type="project" value="UniProtKB-KW"/>
</dbReference>
<dbReference type="PANTHER" id="PTHR21198:SF3">
    <property type="entry name" value="GLUTAMATE RACEMASE"/>
    <property type="match status" value="1"/>
</dbReference>
<sequence length="258" mass="28721">MNLSKGDYIGFFDSGVGGLSVLKETLKILPNENFIYYGDSANAPYGTKEYSEIKKLTFDAIKFLLSKNVKAIVIACNTATSVAVEDLRKEYKSIPIIGIEPALKPAVELKKQGQIVIMATPMTLVEKKFAKLQQKYKKIADIKPLPCGGLAELIETGNIDGIEIHNYLKEKLENLSNENLGTIVLGCTHYPFIKDKIVEFVGKDVDIIDGSLGTAKQLERLLTIRNMKNPQSEKGIVEIYNSLNKKEMIELSYRLLNS</sequence>
<dbReference type="Pfam" id="PF01177">
    <property type="entry name" value="Asp_Glu_race"/>
    <property type="match status" value="1"/>
</dbReference>
<dbReference type="HAMAP" id="MF_00258">
    <property type="entry name" value="Glu_racemase"/>
    <property type="match status" value="1"/>
</dbReference>
<dbReference type="InterPro" id="IPR033134">
    <property type="entry name" value="Asp/Glu_racemase_AS_2"/>
</dbReference>
<dbReference type="SUPFAM" id="SSF53681">
    <property type="entry name" value="Aspartate/glutamate racemase"/>
    <property type="match status" value="2"/>
</dbReference>
<dbReference type="GO" id="GO:0009252">
    <property type="term" value="P:peptidoglycan biosynthetic process"/>
    <property type="evidence" value="ECO:0007669"/>
    <property type="project" value="UniProtKB-UniRule"/>
</dbReference>
<keyword evidence="5 8" id="KW-0413">Isomerase</keyword>
<dbReference type="Proteomes" id="UP000481872">
    <property type="component" value="Unassembled WGS sequence"/>
</dbReference>
<proteinExistence type="inferred from homology"/>
<dbReference type="Gene3D" id="3.40.50.1860">
    <property type="match status" value="2"/>
</dbReference>
<feature type="binding site" evidence="8">
    <location>
        <begin position="77"/>
        <end position="78"/>
    </location>
    <ligand>
        <name>substrate</name>
    </ligand>
</feature>
<reference evidence="9 10" key="1">
    <citation type="submission" date="2020-02" db="EMBL/GenBank/DDBJ databases">
        <title>Genome assembly of a novel Clostridium senegalense strain.</title>
        <authorList>
            <person name="Gupta T.B."/>
            <person name="Jauregui R."/>
            <person name="Maclean P."/>
            <person name="Nawarathana A."/>
            <person name="Brightwell G."/>
        </authorList>
    </citation>
    <scope>NUCLEOTIDE SEQUENCE [LARGE SCALE GENOMIC DNA]</scope>
    <source>
        <strain evidence="9 10">AGRFS4</strain>
    </source>
</reference>
<keyword evidence="10" id="KW-1185">Reference proteome</keyword>
<dbReference type="NCBIfam" id="TIGR00067">
    <property type="entry name" value="glut_race"/>
    <property type="match status" value="1"/>
</dbReference>
<feature type="binding site" evidence="8">
    <location>
        <begin position="45"/>
        <end position="46"/>
    </location>
    <ligand>
        <name>substrate</name>
    </ligand>
</feature>
<evidence type="ECO:0000256" key="3">
    <source>
        <dbReference type="ARBA" id="ARBA00022960"/>
    </source>
</evidence>
<keyword evidence="4 8" id="KW-0573">Peptidoglycan synthesis</keyword>
<dbReference type="PANTHER" id="PTHR21198">
    <property type="entry name" value="GLUTAMATE RACEMASE"/>
    <property type="match status" value="1"/>
</dbReference>
<feature type="binding site" evidence="8">
    <location>
        <begin position="13"/>
        <end position="14"/>
    </location>
    <ligand>
        <name>substrate</name>
    </ligand>
</feature>
<dbReference type="UniPathway" id="UPA00219"/>
<accession>A0A6M0H6W8</accession>
<feature type="binding site" evidence="8">
    <location>
        <begin position="188"/>
        <end position="189"/>
    </location>
    <ligand>
        <name>substrate</name>
    </ligand>
</feature>
<dbReference type="PROSITE" id="PS00924">
    <property type="entry name" value="ASP_GLU_RACEMASE_2"/>
    <property type="match status" value="1"/>
</dbReference>
<comment type="similarity">
    <text evidence="8">Belongs to the aspartate/glutamate racemases family.</text>
</comment>
<comment type="caution">
    <text evidence="9">The sequence shown here is derived from an EMBL/GenBank/DDBJ whole genome shotgun (WGS) entry which is preliminary data.</text>
</comment>
<dbReference type="GO" id="GO:0008881">
    <property type="term" value="F:glutamate racemase activity"/>
    <property type="evidence" value="ECO:0007669"/>
    <property type="project" value="UniProtKB-UniRule"/>
</dbReference>